<evidence type="ECO:0000313" key="3">
    <source>
        <dbReference type="EMBL" id="QKG72492.1"/>
    </source>
</evidence>
<dbReference type="AlphaFoldDB" id="A0A7D3Y1I3"/>
<gene>
    <name evidence="3" type="ORF">HQR01_14555</name>
</gene>
<dbReference type="KEGG" id="emv:HQR01_14555"/>
<evidence type="ECO:0000259" key="2">
    <source>
        <dbReference type="Pfam" id="PF12395"/>
    </source>
</evidence>
<accession>A0A7D3Y1I3</accession>
<protein>
    <submittedName>
        <fullName evidence="3">DUF1835 domain-containing protein</fullName>
    </submittedName>
</protein>
<feature type="domain" description="DUF1835" evidence="1">
    <location>
        <begin position="2"/>
        <end position="115"/>
    </location>
</feature>
<dbReference type="Pfam" id="PF08874">
    <property type="entry name" value="DUF1835"/>
    <property type="match status" value="1"/>
</dbReference>
<organism evidence="3 4">
    <name type="scientific">Erythrobacter mangrovi</name>
    <dbReference type="NCBI Taxonomy" id="2739433"/>
    <lineage>
        <taxon>Bacteria</taxon>
        <taxon>Pseudomonadati</taxon>
        <taxon>Pseudomonadota</taxon>
        <taxon>Alphaproteobacteria</taxon>
        <taxon>Sphingomonadales</taxon>
        <taxon>Erythrobacteraceae</taxon>
        <taxon>Erythrobacter/Porphyrobacter group</taxon>
        <taxon>Erythrobacter</taxon>
    </lineage>
</organism>
<evidence type="ECO:0000259" key="1">
    <source>
        <dbReference type="Pfam" id="PF08874"/>
    </source>
</evidence>
<sequence>MIHVTFSDSGAGSLKWALRNLGKPRIVEPYIGELDWGPISPTDFSCRQAWKSSHLPFDDLKGWDWIEDAATGFQRRLDVSDEHLVWVVPHNAEELCGLHWYLDRFGGERATFVLVDSFPDARGEPPPKGIGELGPERMMYLVENAERETWDEGRFPRQRWRKLCEDSTNLRIVKNGVATSVAEDYFDQTILGRCQDAWRSINDAIVEVFEELRGEQHSVGMYLVMWRLRELALSGKIVTSREVRIELNHDFNDPIMLRLA</sequence>
<evidence type="ECO:0000313" key="4">
    <source>
        <dbReference type="Proteomes" id="UP000504693"/>
    </source>
</evidence>
<dbReference type="InterPro" id="IPR022123">
    <property type="entry name" value="DUF3658"/>
</dbReference>
<dbReference type="InterPro" id="IPR014973">
    <property type="entry name" value="DUF1835"/>
</dbReference>
<keyword evidence="4" id="KW-1185">Reference proteome</keyword>
<dbReference type="EMBL" id="CP053921">
    <property type="protein sequence ID" value="QKG72492.1"/>
    <property type="molecule type" value="Genomic_DNA"/>
</dbReference>
<proteinExistence type="predicted"/>
<dbReference type="RefSeq" id="WP_173215802.1">
    <property type="nucleotide sequence ID" value="NZ_CP053921.1"/>
</dbReference>
<reference evidence="3 4" key="1">
    <citation type="submission" date="2020-05" db="EMBL/GenBank/DDBJ databases">
        <title>Erythrobacter mangrovi sp. nov., isolated from rhizosphere soil of mangrove plant (Kandelia candel).</title>
        <authorList>
            <person name="Ye Y.H."/>
        </authorList>
    </citation>
    <scope>NUCLEOTIDE SEQUENCE [LARGE SCALE GENOMIC DNA]</scope>
    <source>
        <strain evidence="3 4">EB310</strain>
    </source>
</reference>
<feature type="domain" description="DUF3658" evidence="2">
    <location>
        <begin position="158"/>
        <end position="239"/>
    </location>
</feature>
<name>A0A7D3Y1I3_9SPHN</name>
<dbReference type="Proteomes" id="UP000504693">
    <property type="component" value="Chromosome"/>
</dbReference>
<dbReference type="Pfam" id="PF12395">
    <property type="entry name" value="DUF3658"/>
    <property type="match status" value="1"/>
</dbReference>